<evidence type="ECO:0000313" key="3">
    <source>
        <dbReference type="EMBL" id="RBP65409.1"/>
    </source>
</evidence>
<dbReference type="RefSeq" id="WP_113920522.1">
    <property type="nucleotide sequence ID" value="NZ_QNRX01000007.1"/>
</dbReference>
<dbReference type="PRINTS" id="PR00368">
    <property type="entry name" value="FADPNR"/>
</dbReference>
<feature type="domain" description="FAD/NAD(P)-binding" evidence="2">
    <location>
        <begin position="4"/>
        <end position="300"/>
    </location>
</feature>
<dbReference type="InterPro" id="IPR023753">
    <property type="entry name" value="FAD/NAD-binding_dom"/>
</dbReference>
<dbReference type="Proteomes" id="UP000253490">
    <property type="component" value="Unassembled WGS sequence"/>
</dbReference>
<keyword evidence="4" id="KW-1185">Reference proteome</keyword>
<dbReference type="PANTHER" id="PTHR42949:SF3">
    <property type="entry name" value="ANAEROBIC GLYCEROL-3-PHOSPHATE DEHYDROGENASE SUBUNIT B"/>
    <property type="match status" value="1"/>
</dbReference>
<dbReference type="SUPFAM" id="SSF51905">
    <property type="entry name" value="FAD/NAD(P)-binding domain"/>
    <property type="match status" value="1"/>
</dbReference>
<dbReference type="EMBL" id="QNRX01000007">
    <property type="protein sequence ID" value="RBP65409.1"/>
    <property type="molecule type" value="Genomic_DNA"/>
</dbReference>
<keyword evidence="1" id="KW-0560">Oxidoreductase</keyword>
<evidence type="ECO:0000313" key="4">
    <source>
        <dbReference type="Proteomes" id="UP000253490"/>
    </source>
</evidence>
<evidence type="ECO:0000256" key="1">
    <source>
        <dbReference type="ARBA" id="ARBA00023002"/>
    </source>
</evidence>
<dbReference type="Gene3D" id="3.50.50.60">
    <property type="entry name" value="FAD/NAD(P)-binding domain"/>
    <property type="match status" value="2"/>
</dbReference>
<sequence length="421" mass="46310">MSQYDVIVVGGGPAGLAAAIEAHKKGVGKVLVLERDRELGGILQQCIHNGFGLHQFKEQLTGPQYAQRFIDELKGLNIEYKLNTMVLEITEDKQVHAINKKDGYQIYNAKAVVLAMGCRERTRGAISIPGKRPAGVMTAGAAQRYINMEGYMVGKKVVILGSGDIGLIMARRMTLEGAKVEAVVEVMPFSGGLNRNIVQCLHDYDIPLLLSHTITDIRGKDRVEGVTVSKVDENRQPIPGTEINYDCDTVLLSVGLIPENEISEDLGVGMDGVTKGPLVNESMETTVEGVFACGNVLHVHDLVDFVTEESQRAGRNAAKYVLEGIHKRESVIHTKAGNGISYTIPHSIAIENIDEKVKLFMRPRNVYENVKLIVIADDEIIKTAKKKHMAPGEMENITIEKSLLENKDYKILKVEVVKESE</sequence>
<dbReference type="GO" id="GO:0016491">
    <property type="term" value="F:oxidoreductase activity"/>
    <property type="evidence" value="ECO:0007669"/>
    <property type="project" value="UniProtKB-KW"/>
</dbReference>
<dbReference type="PANTHER" id="PTHR42949">
    <property type="entry name" value="ANAEROBIC GLYCEROL-3-PHOSPHATE DEHYDROGENASE SUBUNIT B"/>
    <property type="match status" value="1"/>
</dbReference>
<protein>
    <submittedName>
        <fullName evidence="3">Thioredoxin reductase</fullName>
    </submittedName>
</protein>
<proteinExistence type="predicted"/>
<comment type="caution">
    <text evidence="3">The sequence shown here is derived from an EMBL/GenBank/DDBJ whole genome shotgun (WGS) entry which is preliminary data.</text>
</comment>
<evidence type="ECO:0000259" key="2">
    <source>
        <dbReference type="Pfam" id="PF07992"/>
    </source>
</evidence>
<reference evidence="3 4" key="1">
    <citation type="submission" date="2018-06" db="EMBL/GenBank/DDBJ databases">
        <title>Genomic Encyclopedia of Type Strains, Phase IV (KMG-IV): sequencing the most valuable type-strain genomes for metagenomic binning, comparative biology and taxonomic classification.</title>
        <authorList>
            <person name="Goeker M."/>
        </authorList>
    </citation>
    <scope>NUCLEOTIDE SEQUENCE [LARGE SCALE GENOMIC DNA]</scope>
    <source>
        <strain evidence="3 4">DSM 22112</strain>
    </source>
</reference>
<gene>
    <name evidence="3" type="ORF">DES36_107151</name>
</gene>
<dbReference type="PRINTS" id="PR00469">
    <property type="entry name" value="PNDRDTASEII"/>
</dbReference>
<dbReference type="InterPro" id="IPR036188">
    <property type="entry name" value="FAD/NAD-bd_sf"/>
</dbReference>
<dbReference type="InterPro" id="IPR051691">
    <property type="entry name" value="Metab_Enz_Cyan_OpOx_G3PDH"/>
</dbReference>
<dbReference type="AlphaFoldDB" id="A0A366IAN2"/>
<organism evidence="3 4">
    <name type="scientific">Alkalibaculum bacchi</name>
    <dbReference type="NCBI Taxonomy" id="645887"/>
    <lineage>
        <taxon>Bacteria</taxon>
        <taxon>Bacillati</taxon>
        <taxon>Bacillota</taxon>
        <taxon>Clostridia</taxon>
        <taxon>Eubacteriales</taxon>
        <taxon>Eubacteriaceae</taxon>
        <taxon>Alkalibaculum</taxon>
    </lineage>
</organism>
<dbReference type="OrthoDB" id="9776839at2"/>
<name>A0A366IAN2_9FIRM</name>
<accession>A0A366IAN2</accession>
<dbReference type="Pfam" id="PF07992">
    <property type="entry name" value="Pyr_redox_2"/>
    <property type="match status" value="1"/>
</dbReference>